<feature type="transmembrane region" description="Helical" evidence="5">
    <location>
        <begin position="357"/>
        <end position="377"/>
    </location>
</feature>
<evidence type="ECO:0000256" key="1">
    <source>
        <dbReference type="ARBA" id="ARBA00004141"/>
    </source>
</evidence>
<dbReference type="GO" id="GO:0016874">
    <property type="term" value="F:ligase activity"/>
    <property type="evidence" value="ECO:0007669"/>
    <property type="project" value="UniProtKB-KW"/>
</dbReference>
<dbReference type="GO" id="GO:0016020">
    <property type="term" value="C:membrane"/>
    <property type="evidence" value="ECO:0007669"/>
    <property type="project" value="UniProtKB-SubCell"/>
</dbReference>
<dbReference type="InterPro" id="IPR007016">
    <property type="entry name" value="O-antigen_ligase-rel_domated"/>
</dbReference>
<evidence type="ECO:0000259" key="6">
    <source>
        <dbReference type="Pfam" id="PF04932"/>
    </source>
</evidence>
<feature type="transmembrane region" description="Helical" evidence="5">
    <location>
        <begin position="248"/>
        <end position="269"/>
    </location>
</feature>
<gene>
    <name evidence="7" type="ORF">ELE36_18920</name>
</gene>
<keyword evidence="3 5" id="KW-1133">Transmembrane helix</keyword>
<proteinExistence type="predicted"/>
<feature type="transmembrane region" description="Helical" evidence="5">
    <location>
        <begin position="51"/>
        <end position="69"/>
    </location>
</feature>
<dbReference type="AlphaFoldDB" id="A0A411HP83"/>
<evidence type="ECO:0000313" key="8">
    <source>
        <dbReference type="Proteomes" id="UP000291562"/>
    </source>
</evidence>
<keyword evidence="4 5" id="KW-0472">Membrane</keyword>
<feature type="transmembrane region" description="Helical" evidence="5">
    <location>
        <begin position="81"/>
        <end position="100"/>
    </location>
</feature>
<dbReference type="EMBL" id="CP035704">
    <property type="protein sequence ID" value="QBB72272.1"/>
    <property type="molecule type" value="Genomic_DNA"/>
</dbReference>
<feature type="transmembrane region" description="Helical" evidence="5">
    <location>
        <begin position="112"/>
        <end position="130"/>
    </location>
</feature>
<dbReference type="Pfam" id="PF04932">
    <property type="entry name" value="Wzy_C"/>
    <property type="match status" value="1"/>
</dbReference>
<organism evidence="7 8">
    <name type="scientific">Pseudolysobacter antarcticus</name>
    <dbReference type="NCBI Taxonomy" id="2511995"/>
    <lineage>
        <taxon>Bacteria</taxon>
        <taxon>Pseudomonadati</taxon>
        <taxon>Pseudomonadota</taxon>
        <taxon>Gammaproteobacteria</taxon>
        <taxon>Lysobacterales</taxon>
        <taxon>Rhodanobacteraceae</taxon>
        <taxon>Pseudolysobacter</taxon>
    </lineage>
</organism>
<feature type="transmembrane region" description="Helical" evidence="5">
    <location>
        <begin position="180"/>
        <end position="201"/>
    </location>
</feature>
<accession>A0A411HP83</accession>
<feature type="transmembrane region" description="Helical" evidence="5">
    <location>
        <begin position="207"/>
        <end position="236"/>
    </location>
</feature>
<dbReference type="InterPro" id="IPR051533">
    <property type="entry name" value="WaaL-like"/>
</dbReference>
<feature type="transmembrane region" description="Helical" evidence="5">
    <location>
        <begin position="136"/>
        <end position="159"/>
    </location>
</feature>
<evidence type="ECO:0000256" key="2">
    <source>
        <dbReference type="ARBA" id="ARBA00022692"/>
    </source>
</evidence>
<feature type="transmembrane region" description="Helical" evidence="5">
    <location>
        <begin position="19"/>
        <end position="39"/>
    </location>
</feature>
<keyword evidence="8" id="KW-1185">Reference proteome</keyword>
<evidence type="ECO:0000256" key="3">
    <source>
        <dbReference type="ARBA" id="ARBA00022989"/>
    </source>
</evidence>
<protein>
    <submittedName>
        <fullName evidence="7">O-antigen ligase family protein</fullName>
    </submittedName>
</protein>
<evidence type="ECO:0000256" key="4">
    <source>
        <dbReference type="ARBA" id="ARBA00023136"/>
    </source>
</evidence>
<comment type="subcellular location">
    <subcellularLocation>
        <location evidence="1">Membrane</location>
        <topology evidence="1">Multi-pass membrane protein</topology>
    </subcellularLocation>
</comment>
<feature type="domain" description="O-antigen ligase-related" evidence="6">
    <location>
        <begin position="213"/>
        <end position="366"/>
    </location>
</feature>
<keyword evidence="7" id="KW-0436">Ligase</keyword>
<sequence>MIAIDDANRTTLVSLAQRIAWWSVALALLGSAWLVDPFAEAAFDAPKRLCVLLGAALASIALCWCAQSIRWREWSLSSRWIAALAALALLCMIVAAVVSPHPELAWPSLRRLLLIALLVPIGASSMLDGAPGKRMLWVVLLACASTAVISLLQAIGIELPLHVAQIGGRFPTGALLGNEGYVALACAIMAAVCAAVAASAAPRRARIAAAALGVLAILAIVVNHQATSAAALLAALSVIVAVRWQARWLVTLLVATLLIAATTALVAPLRAVTWAKLPVGGIEGFQRLTTYRLGAWVAALDMVSARPLTGYGLGTFAAEAQTHRLAAELDLHERFVQPSGASFVYAHQEYLQLAAEAGIPALLFLLTAIVVLMLGLLRHCWPPDDPERLVLIAIISTGIIEALAWFPLQVPFTATVLLLACGRAWRMVASTAELS</sequence>
<keyword evidence="2 5" id="KW-0812">Transmembrane</keyword>
<evidence type="ECO:0000256" key="5">
    <source>
        <dbReference type="SAM" id="Phobius"/>
    </source>
</evidence>
<name>A0A411HP83_9GAMM</name>
<dbReference type="PANTHER" id="PTHR37422">
    <property type="entry name" value="TEICHURONIC ACID BIOSYNTHESIS PROTEIN TUAE"/>
    <property type="match status" value="1"/>
</dbReference>
<dbReference type="Proteomes" id="UP000291562">
    <property type="component" value="Chromosome"/>
</dbReference>
<reference evidence="7 8" key="1">
    <citation type="submission" date="2019-01" db="EMBL/GenBank/DDBJ databases">
        <title>Pseudolysobacter antarctica gen. nov., sp. nov., isolated from Fildes Peninsula, Antarctica.</title>
        <authorList>
            <person name="Wei Z."/>
            <person name="Peng F."/>
        </authorList>
    </citation>
    <scope>NUCLEOTIDE SEQUENCE [LARGE SCALE GENOMIC DNA]</scope>
    <source>
        <strain evidence="7 8">AQ6-296</strain>
    </source>
</reference>
<feature type="transmembrane region" description="Helical" evidence="5">
    <location>
        <begin position="389"/>
        <end position="408"/>
    </location>
</feature>
<evidence type="ECO:0000313" key="7">
    <source>
        <dbReference type="EMBL" id="QBB72272.1"/>
    </source>
</evidence>
<dbReference type="KEGG" id="xbc:ELE36_18920"/>
<dbReference type="PANTHER" id="PTHR37422:SF13">
    <property type="entry name" value="LIPOPOLYSACCHARIDE BIOSYNTHESIS PROTEIN PA4999-RELATED"/>
    <property type="match status" value="1"/>
</dbReference>